<dbReference type="InterPro" id="IPR002347">
    <property type="entry name" value="SDR_fam"/>
</dbReference>
<organism evidence="5 7">
    <name type="scientific">Colwellia hornerae</name>
    <dbReference type="NCBI Taxonomy" id="89402"/>
    <lineage>
        <taxon>Bacteria</taxon>
        <taxon>Pseudomonadati</taxon>
        <taxon>Pseudomonadota</taxon>
        <taxon>Gammaproteobacteria</taxon>
        <taxon>Alteromonadales</taxon>
        <taxon>Colwelliaceae</taxon>
        <taxon>Colwellia</taxon>
    </lineage>
</organism>
<comment type="similarity">
    <text evidence="1 3">Belongs to the short-chain dehydrogenases/reductases (SDR) family.</text>
</comment>
<dbReference type="GO" id="GO:0016491">
    <property type="term" value="F:oxidoreductase activity"/>
    <property type="evidence" value="ECO:0007669"/>
    <property type="project" value="UniProtKB-KW"/>
</dbReference>
<dbReference type="SUPFAM" id="SSF51735">
    <property type="entry name" value="NAD(P)-binding Rossmann-fold domains"/>
    <property type="match status" value="1"/>
</dbReference>
<dbReference type="Gene3D" id="3.40.50.720">
    <property type="entry name" value="NAD(P)-binding Rossmann-like Domain"/>
    <property type="match status" value="1"/>
</dbReference>
<proteinExistence type="inferred from homology"/>
<name>A0A5C6Q721_9GAMM</name>
<dbReference type="OrthoDB" id="9775296at2"/>
<evidence type="ECO:0000256" key="2">
    <source>
        <dbReference type="ARBA" id="ARBA00023002"/>
    </source>
</evidence>
<dbReference type="PANTHER" id="PTHR43976">
    <property type="entry name" value="SHORT CHAIN DEHYDROGENASE"/>
    <property type="match status" value="1"/>
</dbReference>
<dbReference type="InterPro" id="IPR020904">
    <property type="entry name" value="Sc_DH/Rdtase_CS"/>
</dbReference>
<dbReference type="Proteomes" id="UP000321525">
    <property type="component" value="Unassembled WGS sequence"/>
</dbReference>
<dbReference type="EMBL" id="VOLR01000026">
    <property type="protein sequence ID" value="TWX55839.1"/>
    <property type="molecule type" value="Genomic_DNA"/>
</dbReference>
<evidence type="ECO:0000313" key="6">
    <source>
        <dbReference type="Proteomes" id="UP000321525"/>
    </source>
</evidence>
<evidence type="ECO:0000256" key="1">
    <source>
        <dbReference type="ARBA" id="ARBA00006484"/>
    </source>
</evidence>
<sequence>MLTDNKANLRIKGNNNSVKKSILITGCSSGIGLDAALTLSTRGYQVFATARKQADVVMLQEKGLTACQLDLTQADSIHAALAFVLKETGGTLDFLFNNGAYGQPGALEDLPTQALISQFESNVFGWHELTKQVIPVMRKQGHGRIIQCSSVLGFVSMAYRGAYNASKYAIEGLSDTLRLELKSANIAVVLLQPGPINTQFRANALSVFTANIDAKDSAHHVEYQQQIARLASKTSNAKFTLEAADVTKALIHALESKRPKIRYRITVPTKLFAVFKRILPTSWLDNLLAKG</sequence>
<evidence type="ECO:0000313" key="7">
    <source>
        <dbReference type="Proteomes" id="UP000321917"/>
    </source>
</evidence>
<reference evidence="5 7" key="1">
    <citation type="submission" date="2019-07" db="EMBL/GenBank/DDBJ databases">
        <title>Genomes of sea-ice associated Colwellia species.</title>
        <authorList>
            <person name="Bowman J.P."/>
        </authorList>
    </citation>
    <scope>NUCLEOTIDE SEQUENCE [LARGE SCALE GENOMIC DNA]</scope>
    <source>
        <strain evidence="4 6">ACAM 607</strain>
        <strain evidence="5 7">IC036</strain>
    </source>
</reference>
<keyword evidence="6" id="KW-1185">Reference proteome</keyword>
<dbReference type="EMBL" id="VOLQ01000029">
    <property type="protein sequence ID" value="TWX64709.1"/>
    <property type="molecule type" value="Genomic_DNA"/>
</dbReference>
<evidence type="ECO:0000256" key="3">
    <source>
        <dbReference type="RuleBase" id="RU000363"/>
    </source>
</evidence>
<dbReference type="PROSITE" id="PS00061">
    <property type="entry name" value="ADH_SHORT"/>
    <property type="match status" value="1"/>
</dbReference>
<dbReference type="Proteomes" id="UP000321917">
    <property type="component" value="Unassembled WGS sequence"/>
</dbReference>
<gene>
    <name evidence="4" type="ORF">ESZ26_15860</name>
    <name evidence="5" type="ORF">ESZ27_13915</name>
</gene>
<dbReference type="Pfam" id="PF00106">
    <property type="entry name" value="adh_short"/>
    <property type="match status" value="1"/>
</dbReference>
<keyword evidence="2" id="KW-0560">Oxidoreductase</keyword>
<dbReference type="NCBIfam" id="NF004649">
    <property type="entry name" value="PRK05993.1"/>
    <property type="match status" value="1"/>
</dbReference>
<comment type="caution">
    <text evidence="5">The sequence shown here is derived from an EMBL/GenBank/DDBJ whole genome shotgun (WGS) entry which is preliminary data.</text>
</comment>
<dbReference type="PRINTS" id="PR00080">
    <property type="entry name" value="SDRFAMILY"/>
</dbReference>
<accession>A0A5C6Q721</accession>
<dbReference type="InterPro" id="IPR051911">
    <property type="entry name" value="SDR_oxidoreductase"/>
</dbReference>
<dbReference type="CDD" id="cd05374">
    <property type="entry name" value="17beta-HSD-like_SDR_c"/>
    <property type="match status" value="1"/>
</dbReference>
<dbReference type="InterPro" id="IPR036291">
    <property type="entry name" value="NAD(P)-bd_dom_sf"/>
</dbReference>
<dbReference type="AlphaFoldDB" id="A0A5C6Q721"/>
<evidence type="ECO:0000313" key="5">
    <source>
        <dbReference type="EMBL" id="TWX64709.1"/>
    </source>
</evidence>
<evidence type="ECO:0000313" key="4">
    <source>
        <dbReference type="EMBL" id="TWX55839.1"/>
    </source>
</evidence>
<dbReference type="PRINTS" id="PR00081">
    <property type="entry name" value="GDHRDH"/>
</dbReference>
<protein>
    <submittedName>
        <fullName evidence="5">SDR family oxidoreductase</fullName>
    </submittedName>
</protein>
<dbReference type="PANTHER" id="PTHR43976:SF16">
    <property type="entry name" value="SHORT-CHAIN DEHYDROGENASE_REDUCTASE FAMILY PROTEIN"/>
    <property type="match status" value="1"/>
</dbReference>